<dbReference type="PANTHER" id="PTHR10015">
    <property type="entry name" value="HEAT SHOCK TRANSCRIPTION FACTOR"/>
    <property type="match status" value="1"/>
</dbReference>
<evidence type="ECO:0000259" key="10">
    <source>
        <dbReference type="SMART" id="SM00415"/>
    </source>
</evidence>
<sequence>MSHDQQVALTRPDPIRSESSHLSRAARQVVPPFLQKLYEIVNDPKNDELIRWSENGDSFYVLNHERFAREVLGRWFKHQKFTSFVRQLNMYGFHKIPHLQQGVLKSDTDTEPWNFEHPHFHRGQPDLLCLIQRKKQPTNSNVEDGDVQDATSASTSPAAASSQVLDINALVNGIAAIKRHQQTISADLNALKKSNEMLWEEATLARQRHDKHQDTINRILKFLAGVFGHSTDTLHPRDDSGHSPSVAPRSRQRLLIGDGRLAKGAKTVEVIDVADDEDNILQSHSLHPQEGATMPLAGKFPYDILQQLAYEIQQRAGQLSSVESPLISPPPSTAPSEAFSPNVVETTSQGYTGRLTRPTEVLSRTAANNTSNHGSTTDVFASSTPHSTPSESTATLATISPNMTGSNLPDSTWQAAIQQVLSNPQQMQRLMQALATQQNLPMAPAADPSFVSQPQPTAQLAPYTPAPYDYSRFRTELPVAAPMPPSTLPLLNQSIPAHDDGPSLDPLLENASRLQKSYRDAVEIEADMDALQSSLNLLIHDLGMDPQALAAQNQERELQARQASGAYLNGIGSIHPATNEVQQNGIQANGLSNDPPMLTGYDNHHGDPSSDLFLESLLNGMASGGDPNVDYSDVTDRFDPATQIDGTTVGDASTEQLAAFLDEVSDAASPNRVPNSPNGTPLPQKRKSDVAGLSLPSSTNVVDHAPVGPKTKRKR</sequence>
<keyword evidence="5" id="KW-0804">Transcription</keyword>
<dbReference type="FunFam" id="1.10.10.10:FF:000027">
    <property type="entry name" value="Heat shock transcription factor 1"/>
    <property type="match status" value="1"/>
</dbReference>
<feature type="region of interest" description="Disordered" evidence="9">
    <location>
        <begin position="138"/>
        <end position="158"/>
    </location>
</feature>
<dbReference type="GO" id="GO:0043565">
    <property type="term" value="F:sequence-specific DNA binding"/>
    <property type="evidence" value="ECO:0007669"/>
    <property type="project" value="InterPro"/>
</dbReference>
<comment type="subcellular location">
    <subcellularLocation>
        <location evidence="1">Nucleus</location>
    </subcellularLocation>
</comment>
<keyword evidence="3" id="KW-0805">Transcription regulation</keyword>
<evidence type="ECO:0000256" key="2">
    <source>
        <dbReference type="ARBA" id="ARBA00006403"/>
    </source>
</evidence>
<evidence type="ECO:0000256" key="4">
    <source>
        <dbReference type="ARBA" id="ARBA00023125"/>
    </source>
</evidence>
<comment type="similarity">
    <text evidence="2 8">Belongs to the HSF family.</text>
</comment>
<dbReference type="Proteomes" id="UP000076727">
    <property type="component" value="Unassembled WGS sequence"/>
</dbReference>
<keyword evidence="12" id="KW-1185">Reference proteome</keyword>
<evidence type="ECO:0000313" key="11">
    <source>
        <dbReference type="EMBL" id="KZT71246.1"/>
    </source>
</evidence>
<feature type="region of interest" description="Disordered" evidence="9">
    <location>
        <begin position="1"/>
        <end position="23"/>
    </location>
</feature>
<evidence type="ECO:0000256" key="1">
    <source>
        <dbReference type="ARBA" id="ARBA00004123"/>
    </source>
</evidence>
<dbReference type="InterPro" id="IPR036390">
    <property type="entry name" value="WH_DNA-bd_sf"/>
</dbReference>
<name>A0A165RWN8_9APHY</name>
<dbReference type="InterPro" id="IPR000232">
    <property type="entry name" value="HSF_DNA-bd"/>
</dbReference>
<dbReference type="SUPFAM" id="SSF46785">
    <property type="entry name" value="Winged helix' DNA-binding domain"/>
    <property type="match status" value="1"/>
</dbReference>
<dbReference type="GO" id="GO:0005634">
    <property type="term" value="C:nucleus"/>
    <property type="evidence" value="ECO:0007669"/>
    <property type="project" value="UniProtKB-SubCell"/>
</dbReference>
<evidence type="ECO:0000256" key="5">
    <source>
        <dbReference type="ARBA" id="ARBA00023163"/>
    </source>
</evidence>
<dbReference type="OrthoDB" id="60033at2759"/>
<feature type="compositionally biased region" description="Low complexity" evidence="9">
    <location>
        <begin position="381"/>
        <end position="393"/>
    </location>
</feature>
<evidence type="ECO:0000256" key="6">
    <source>
        <dbReference type="ARBA" id="ARBA00023242"/>
    </source>
</evidence>
<dbReference type="Gene3D" id="1.10.10.10">
    <property type="entry name" value="Winged helix-like DNA-binding domain superfamily/Winged helix DNA-binding domain"/>
    <property type="match status" value="1"/>
</dbReference>
<evidence type="ECO:0000256" key="3">
    <source>
        <dbReference type="ARBA" id="ARBA00023015"/>
    </source>
</evidence>
<dbReference type="AlphaFoldDB" id="A0A165RWN8"/>
<dbReference type="EMBL" id="KV429046">
    <property type="protein sequence ID" value="KZT71246.1"/>
    <property type="molecule type" value="Genomic_DNA"/>
</dbReference>
<keyword evidence="4" id="KW-0238">DNA-binding</keyword>
<feature type="domain" description="HSF-type DNA-binding" evidence="10">
    <location>
        <begin position="29"/>
        <end position="134"/>
    </location>
</feature>
<feature type="region of interest" description="Disordered" evidence="9">
    <location>
        <begin position="366"/>
        <end position="393"/>
    </location>
</feature>
<dbReference type="Pfam" id="PF00447">
    <property type="entry name" value="HSF_DNA-bind"/>
    <property type="match status" value="1"/>
</dbReference>
<evidence type="ECO:0000256" key="7">
    <source>
        <dbReference type="ARBA" id="ARBA00062171"/>
    </source>
</evidence>
<evidence type="ECO:0000256" key="9">
    <source>
        <dbReference type="SAM" id="MobiDB-lite"/>
    </source>
</evidence>
<accession>A0A165RWN8</accession>
<keyword evidence="6" id="KW-0539">Nucleus</keyword>
<dbReference type="SMART" id="SM00415">
    <property type="entry name" value="HSF"/>
    <property type="match status" value="1"/>
</dbReference>
<feature type="compositionally biased region" description="Polar residues" evidence="9">
    <location>
        <begin position="366"/>
        <end position="380"/>
    </location>
</feature>
<dbReference type="PRINTS" id="PR00056">
    <property type="entry name" value="HSFDOMAIN"/>
</dbReference>
<dbReference type="STRING" id="1314783.A0A165RWN8"/>
<dbReference type="PANTHER" id="PTHR10015:SF427">
    <property type="entry name" value="HEAT SHOCK FACTOR PROTEIN"/>
    <property type="match status" value="1"/>
</dbReference>
<dbReference type="InterPro" id="IPR036388">
    <property type="entry name" value="WH-like_DNA-bd_sf"/>
</dbReference>
<protein>
    <recommendedName>
        <fullName evidence="10">HSF-type DNA-binding domain-containing protein</fullName>
    </recommendedName>
</protein>
<feature type="compositionally biased region" description="Polar residues" evidence="9">
    <location>
        <begin position="672"/>
        <end position="681"/>
    </location>
</feature>
<evidence type="ECO:0000313" key="12">
    <source>
        <dbReference type="Proteomes" id="UP000076727"/>
    </source>
</evidence>
<dbReference type="GO" id="GO:0003700">
    <property type="term" value="F:DNA-binding transcription factor activity"/>
    <property type="evidence" value="ECO:0007669"/>
    <property type="project" value="InterPro"/>
</dbReference>
<comment type="subunit">
    <text evidence="7">Homotrimer. Homotrimerization increases the affinity of HSF1 to DNA. Interacts with transcriptional coregulator SSA1 on chromatin.</text>
</comment>
<reference evidence="11 12" key="1">
    <citation type="journal article" date="2016" name="Mol. Biol. Evol.">
        <title>Comparative Genomics of Early-Diverging Mushroom-Forming Fungi Provides Insights into the Origins of Lignocellulose Decay Capabilities.</title>
        <authorList>
            <person name="Nagy L.G."/>
            <person name="Riley R."/>
            <person name="Tritt A."/>
            <person name="Adam C."/>
            <person name="Daum C."/>
            <person name="Floudas D."/>
            <person name="Sun H."/>
            <person name="Yadav J.S."/>
            <person name="Pangilinan J."/>
            <person name="Larsson K.H."/>
            <person name="Matsuura K."/>
            <person name="Barry K."/>
            <person name="Labutti K."/>
            <person name="Kuo R."/>
            <person name="Ohm R.A."/>
            <person name="Bhattacharya S.S."/>
            <person name="Shirouzu T."/>
            <person name="Yoshinaga Y."/>
            <person name="Martin F.M."/>
            <person name="Grigoriev I.V."/>
            <person name="Hibbett D.S."/>
        </authorList>
    </citation>
    <scope>NUCLEOTIDE SEQUENCE [LARGE SCALE GENOMIC DNA]</scope>
    <source>
        <strain evidence="11 12">L-15889</strain>
    </source>
</reference>
<feature type="region of interest" description="Disordered" evidence="9">
    <location>
        <begin position="665"/>
        <end position="715"/>
    </location>
</feature>
<proteinExistence type="inferred from homology"/>
<evidence type="ECO:0000256" key="8">
    <source>
        <dbReference type="RuleBase" id="RU004020"/>
    </source>
</evidence>
<gene>
    <name evidence="11" type="ORF">DAEQUDRAFT_763857</name>
</gene>
<organism evidence="11 12">
    <name type="scientific">Daedalea quercina L-15889</name>
    <dbReference type="NCBI Taxonomy" id="1314783"/>
    <lineage>
        <taxon>Eukaryota</taxon>
        <taxon>Fungi</taxon>
        <taxon>Dikarya</taxon>
        <taxon>Basidiomycota</taxon>
        <taxon>Agaricomycotina</taxon>
        <taxon>Agaricomycetes</taxon>
        <taxon>Polyporales</taxon>
        <taxon>Fomitopsis</taxon>
    </lineage>
</organism>